<organism evidence="1 2">
    <name type="scientific">Halomonas flagellata</name>
    <dbReference type="NCBI Taxonomy" id="2920385"/>
    <lineage>
        <taxon>Bacteria</taxon>
        <taxon>Pseudomonadati</taxon>
        <taxon>Pseudomonadota</taxon>
        <taxon>Gammaproteobacteria</taxon>
        <taxon>Oceanospirillales</taxon>
        <taxon>Halomonadaceae</taxon>
        <taxon>Halomonas</taxon>
    </lineage>
</organism>
<dbReference type="InterPro" id="IPR027417">
    <property type="entry name" value="P-loop_NTPase"/>
</dbReference>
<dbReference type="EMBL" id="JAKVPY010000041">
    <property type="protein sequence ID" value="MCH4565438.1"/>
    <property type="molecule type" value="Genomic_DNA"/>
</dbReference>
<evidence type="ECO:0000313" key="2">
    <source>
        <dbReference type="Proteomes" id="UP001202117"/>
    </source>
</evidence>
<dbReference type="Gene3D" id="3.40.50.300">
    <property type="entry name" value="P-loop containing nucleotide triphosphate hydrolases"/>
    <property type="match status" value="1"/>
</dbReference>
<name>A0ABS9S001_9GAMM</name>
<dbReference type="RefSeq" id="WP_240569980.1">
    <property type="nucleotide sequence ID" value="NZ_JAKVPY010000041.1"/>
</dbReference>
<accession>A0ABS9S001</accession>
<gene>
    <name evidence="1" type="ORF">MKP05_20265</name>
</gene>
<dbReference type="SUPFAM" id="SSF52540">
    <property type="entry name" value="P-loop containing nucleoside triphosphate hydrolases"/>
    <property type="match status" value="1"/>
</dbReference>
<comment type="caution">
    <text evidence="1">The sequence shown here is derived from an EMBL/GenBank/DDBJ whole genome shotgun (WGS) entry which is preliminary data.</text>
</comment>
<proteinExistence type="predicted"/>
<dbReference type="Proteomes" id="UP001202117">
    <property type="component" value="Unassembled WGS sequence"/>
</dbReference>
<evidence type="ECO:0008006" key="3">
    <source>
        <dbReference type="Google" id="ProtNLM"/>
    </source>
</evidence>
<keyword evidence="2" id="KW-1185">Reference proteome</keyword>
<protein>
    <recommendedName>
        <fullName evidence="3">Thymidylate kinase</fullName>
    </recommendedName>
</protein>
<evidence type="ECO:0000313" key="1">
    <source>
        <dbReference type="EMBL" id="MCH4565438.1"/>
    </source>
</evidence>
<sequence length="201" mass="22466">MNRVCYIVVLGPDGSGKTTIADRLAESLSKNYSVHRMNFAFGIMPSISRVLGRAPRQAVPEGKLDAGMVRPLRPAKAVLLGIWYGIDHVLGHITVRRAKPGEVIVFARSYHDFLYQRAYLKLPCVVPRLFLALGPKPDLVVTPLRDPVVINEGKPELTIDEITEQYDRITSRLSSYSYFSEIDANVGAEYAVKKIRERIGL</sequence>
<reference evidence="1 2" key="1">
    <citation type="submission" date="2022-02" db="EMBL/GenBank/DDBJ databases">
        <title>Halomonas fukangensis sp. nov., a halophilic bacterium isolated from a bulk soil of Kalidium foliatum at Fukang.</title>
        <authorList>
            <person name="Huang Y."/>
        </authorList>
    </citation>
    <scope>NUCLEOTIDE SEQUENCE [LARGE SCALE GENOMIC DNA]</scope>
    <source>
        <strain evidence="1 2">EGI 63088</strain>
    </source>
</reference>